<evidence type="ECO:0000313" key="4">
    <source>
        <dbReference type="Proteomes" id="UP000186040"/>
    </source>
</evidence>
<proteinExistence type="inferred from homology"/>
<evidence type="ECO:0000313" key="3">
    <source>
        <dbReference type="EMBL" id="OLR92088.1"/>
    </source>
</evidence>
<dbReference type="PRINTS" id="PR01438">
    <property type="entry name" value="UNVRSLSTRESS"/>
</dbReference>
<sequence length="151" mass="15651">MPAYRTIVVGTDGSNSSYRAVDRAAAIAADTGAKLVIVCAYIAPDQRRVEVAQDRLGSDVAYQVSGANPAEDTVRTATERATRLGAADVEAIVRSGEPVAVLSKTVAKFDADLLVVGNRGLNTLTGRLLGSVPSDAARKSSVDVLIVHTVG</sequence>
<dbReference type="SUPFAM" id="SSF52402">
    <property type="entry name" value="Adenine nucleotide alpha hydrolases-like"/>
    <property type="match status" value="1"/>
</dbReference>
<dbReference type="InterPro" id="IPR006015">
    <property type="entry name" value="Universal_stress_UspA"/>
</dbReference>
<feature type="domain" description="UspA" evidence="2">
    <location>
        <begin position="4"/>
        <end position="148"/>
    </location>
</feature>
<accession>A0A1Q9LJ73</accession>
<keyword evidence="4" id="KW-1185">Reference proteome</keyword>
<organism evidence="3 4">
    <name type="scientific">Actinokineospora bangkokensis</name>
    <dbReference type="NCBI Taxonomy" id="1193682"/>
    <lineage>
        <taxon>Bacteria</taxon>
        <taxon>Bacillati</taxon>
        <taxon>Actinomycetota</taxon>
        <taxon>Actinomycetes</taxon>
        <taxon>Pseudonocardiales</taxon>
        <taxon>Pseudonocardiaceae</taxon>
        <taxon>Actinokineospora</taxon>
    </lineage>
</organism>
<dbReference type="AlphaFoldDB" id="A0A1Q9LJ73"/>
<reference evidence="3 4" key="1">
    <citation type="submission" date="2016-10" db="EMBL/GenBank/DDBJ databases">
        <title>The Draft Genome Sequence of Actinokineospora bangkokensis 44EHWT reveals the biosynthetic pathway of antifungal compounds Thailandins with unusual extender unit butylmalonyl-CoA.</title>
        <authorList>
            <person name="Greule A."/>
            <person name="Intra B."/>
            <person name="Flemming S."/>
            <person name="Rommel M.G."/>
            <person name="Panbangred W."/>
            <person name="Bechthold A."/>
        </authorList>
    </citation>
    <scope>NUCLEOTIDE SEQUENCE [LARGE SCALE GENOMIC DNA]</scope>
    <source>
        <strain evidence="3 4">44EHW</strain>
    </source>
</reference>
<dbReference type="Proteomes" id="UP000186040">
    <property type="component" value="Unassembled WGS sequence"/>
</dbReference>
<evidence type="ECO:0000256" key="1">
    <source>
        <dbReference type="ARBA" id="ARBA00008791"/>
    </source>
</evidence>
<evidence type="ECO:0000259" key="2">
    <source>
        <dbReference type="Pfam" id="PF00582"/>
    </source>
</evidence>
<dbReference type="STRING" id="1193682.BJP25_22310"/>
<comment type="similarity">
    <text evidence="1">Belongs to the universal stress protein A family.</text>
</comment>
<dbReference type="PANTHER" id="PTHR46268:SF6">
    <property type="entry name" value="UNIVERSAL STRESS PROTEIN UP12"/>
    <property type="match status" value="1"/>
</dbReference>
<dbReference type="InterPro" id="IPR006016">
    <property type="entry name" value="UspA"/>
</dbReference>
<dbReference type="Pfam" id="PF00582">
    <property type="entry name" value="Usp"/>
    <property type="match status" value="1"/>
</dbReference>
<gene>
    <name evidence="3" type="ORF">BJP25_22310</name>
</gene>
<dbReference type="Gene3D" id="3.40.50.620">
    <property type="entry name" value="HUPs"/>
    <property type="match status" value="1"/>
</dbReference>
<dbReference type="EMBL" id="MKQR01000017">
    <property type="protein sequence ID" value="OLR92088.1"/>
    <property type="molecule type" value="Genomic_DNA"/>
</dbReference>
<dbReference type="OrthoDB" id="3427787at2"/>
<comment type="caution">
    <text evidence="3">The sequence shown here is derived from an EMBL/GenBank/DDBJ whole genome shotgun (WGS) entry which is preliminary data.</text>
</comment>
<protein>
    <submittedName>
        <fullName evidence="3">Universal stress protein</fullName>
    </submittedName>
</protein>
<dbReference type="InterPro" id="IPR014729">
    <property type="entry name" value="Rossmann-like_a/b/a_fold"/>
</dbReference>
<name>A0A1Q9LJ73_9PSEU</name>
<dbReference type="RefSeq" id="WP_075975974.1">
    <property type="nucleotide sequence ID" value="NZ_MKQR01000017.1"/>
</dbReference>
<dbReference type="CDD" id="cd00293">
    <property type="entry name" value="USP-like"/>
    <property type="match status" value="1"/>
</dbReference>
<dbReference type="PANTHER" id="PTHR46268">
    <property type="entry name" value="STRESS RESPONSE PROTEIN NHAX"/>
    <property type="match status" value="1"/>
</dbReference>